<dbReference type="EMBL" id="VSZS01000065">
    <property type="protein sequence ID" value="TYR30965.1"/>
    <property type="molecule type" value="Genomic_DNA"/>
</dbReference>
<keyword evidence="1" id="KW-1133">Transmembrane helix</keyword>
<dbReference type="OrthoDB" id="9815441at2"/>
<dbReference type="InterPro" id="IPR029058">
    <property type="entry name" value="AB_hydrolase_fold"/>
</dbReference>
<keyword evidence="4" id="KW-1185">Reference proteome</keyword>
<feature type="domain" description="AB hydrolase-1" evidence="2">
    <location>
        <begin position="62"/>
        <end position="176"/>
    </location>
</feature>
<organism evidence="3 4">
    <name type="scientific">Neoaquamicrobium microcysteis</name>
    <dbReference type="NCBI Taxonomy" id="2682781"/>
    <lineage>
        <taxon>Bacteria</taxon>
        <taxon>Pseudomonadati</taxon>
        <taxon>Pseudomonadota</taxon>
        <taxon>Alphaproteobacteria</taxon>
        <taxon>Hyphomicrobiales</taxon>
        <taxon>Phyllobacteriaceae</taxon>
        <taxon>Neoaquamicrobium</taxon>
    </lineage>
</organism>
<comment type="caution">
    <text evidence="3">The sequence shown here is derived from an EMBL/GenBank/DDBJ whole genome shotgun (WGS) entry which is preliminary data.</text>
</comment>
<keyword evidence="3" id="KW-0378">Hydrolase</keyword>
<dbReference type="AlphaFoldDB" id="A0A5D4GUJ6"/>
<dbReference type="Pfam" id="PF00561">
    <property type="entry name" value="Abhydrolase_1"/>
    <property type="match status" value="1"/>
</dbReference>
<keyword evidence="1" id="KW-0812">Transmembrane</keyword>
<accession>A0A5D4GUJ6</accession>
<proteinExistence type="predicted"/>
<evidence type="ECO:0000259" key="2">
    <source>
        <dbReference type="Pfam" id="PF00561"/>
    </source>
</evidence>
<reference evidence="3 4" key="2">
    <citation type="submission" date="2019-09" db="EMBL/GenBank/DDBJ databases">
        <title>Mesorhizobium sp. MaA-C15 isolated from Microcystis aeruginosa.</title>
        <authorList>
            <person name="Jeong S.E."/>
            <person name="Jin H.M."/>
            <person name="Jeon C.O."/>
        </authorList>
    </citation>
    <scope>NUCLEOTIDE SEQUENCE [LARGE SCALE GENOMIC DNA]</scope>
    <source>
        <strain evidence="3 4">MaA-C15</strain>
    </source>
</reference>
<dbReference type="Gene3D" id="3.40.50.1820">
    <property type="entry name" value="alpha/beta hydrolase"/>
    <property type="match status" value="1"/>
</dbReference>
<dbReference type="PANTHER" id="PTHR46438">
    <property type="entry name" value="ALPHA/BETA-HYDROLASES SUPERFAMILY PROTEIN"/>
    <property type="match status" value="1"/>
</dbReference>
<dbReference type="PRINTS" id="PR00111">
    <property type="entry name" value="ABHYDROLASE"/>
</dbReference>
<evidence type="ECO:0000313" key="3">
    <source>
        <dbReference type="EMBL" id="TYR30965.1"/>
    </source>
</evidence>
<name>A0A5D4GUJ6_9HYPH</name>
<keyword evidence="1" id="KW-0472">Membrane</keyword>
<protein>
    <submittedName>
        <fullName evidence="3">Alpha/beta hydrolase</fullName>
    </submittedName>
</protein>
<dbReference type="GO" id="GO:0016787">
    <property type="term" value="F:hydrolase activity"/>
    <property type="evidence" value="ECO:0007669"/>
    <property type="project" value="UniProtKB-KW"/>
</dbReference>
<gene>
    <name evidence="3" type="ORF">FY036_16110</name>
</gene>
<evidence type="ECO:0000313" key="4">
    <source>
        <dbReference type="Proteomes" id="UP000323258"/>
    </source>
</evidence>
<evidence type="ECO:0000256" key="1">
    <source>
        <dbReference type="SAM" id="Phobius"/>
    </source>
</evidence>
<dbReference type="PANTHER" id="PTHR46438:SF11">
    <property type="entry name" value="LIPASE-RELATED"/>
    <property type="match status" value="1"/>
</dbReference>
<dbReference type="InterPro" id="IPR000073">
    <property type="entry name" value="AB_hydrolase_1"/>
</dbReference>
<feature type="transmembrane region" description="Helical" evidence="1">
    <location>
        <begin position="6"/>
        <end position="26"/>
    </location>
</feature>
<dbReference type="SUPFAM" id="SSF53474">
    <property type="entry name" value="alpha/beta-Hydrolases"/>
    <property type="match status" value="1"/>
</dbReference>
<dbReference type="RefSeq" id="WP_148915766.1">
    <property type="nucleotide sequence ID" value="NZ_VSZS01000065.1"/>
</dbReference>
<sequence length="329" mass="35407">MFSAILGIVVAVLAAVVLVAAYFAWVTRRIARGAERAVPASGKFVTVDGNRIHYVESGQGLPIVMIHGLGGTLHHLRRPLMEEFGEGYRLIAMDRPGSGYSTRGAGLDGRLSEQARQTVRFIEELGLEKPLLVGHSLGGAIALAVALDYPDTISGLALISPLTQYEPNPPPEFRALAIASPLRRRIVASTLAVPMSMKNAPKVIDFVFGPQRPPEDYAVAGGALAGLRPGHFYATSTDLVAVQHDLPSYQTRYGEIDMPVGILFGTEDRVLNYERQGLSMQGKIAGLELEIADGIGHMPQYAVTGRVVAFIRRIAERAFLLAKARGNTG</sequence>
<dbReference type="Proteomes" id="UP000323258">
    <property type="component" value="Unassembled WGS sequence"/>
</dbReference>
<reference evidence="3 4" key="1">
    <citation type="submission" date="2019-08" db="EMBL/GenBank/DDBJ databases">
        <authorList>
            <person name="Seo Y.L."/>
        </authorList>
    </citation>
    <scope>NUCLEOTIDE SEQUENCE [LARGE SCALE GENOMIC DNA]</scope>
    <source>
        <strain evidence="3 4">MaA-C15</strain>
    </source>
</reference>